<evidence type="ECO:0000313" key="3">
    <source>
        <dbReference type="Proteomes" id="UP000299290"/>
    </source>
</evidence>
<sequence length="42" mass="4671">MEARFPLIPGWEVAGVIEARGFDATEFEVGDEVVGYINKDWG</sequence>
<dbReference type="InterPro" id="IPR011032">
    <property type="entry name" value="GroES-like_sf"/>
</dbReference>
<reference evidence="2 3" key="1">
    <citation type="journal article" date="2020" name="Int. J. Syst. Evol. Microbiol.">
        <title>Reclassification of Streptomyces castelarensis and Streptomyces sporoclivatus as later heterotypic synonyms of Streptomyces antimycoticus.</title>
        <authorList>
            <person name="Komaki H."/>
            <person name="Tamura T."/>
        </authorList>
    </citation>
    <scope>NUCLEOTIDE SEQUENCE [LARGE SCALE GENOMIC DNA]</scope>
    <source>
        <strain evidence="2 3">NBRC 12839</strain>
    </source>
</reference>
<dbReference type="Pfam" id="PF08240">
    <property type="entry name" value="ADH_N"/>
    <property type="match status" value="1"/>
</dbReference>
<protein>
    <recommendedName>
        <fullName evidence="1">Alcohol dehydrogenase-like N-terminal domain-containing protein</fullName>
    </recommendedName>
</protein>
<dbReference type="Proteomes" id="UP000299290">
    <property type="component" value="Unassembled WGS sequence"/>
</dbReference>
<gene>
    <name evidence="2" type="ORF">SANT12839_045530</name>
</gene>
<feature type="domain" description="Alcohol dehydrogenase-like N-terminal" evidence="1">
    <location>
        <begin position="3"/>
        <end position="34"/>
    </location>
</feature>
<organism evidence="2 3">
    <name type="scientific">Streptomyces antimycoticus</name>
    <dbReference type="NCBI Taxonomy" id="68175"/>
    <lineage>
        <taxon>Bacteria</taxon>
        <taxon>Bacillati</taxon>
        <taxon>Actinomycetota</taxon>
        <taxon>Actinomycetes</taxon>
        <taxon>Kitasatosporales</taxon>
        <taxon>Streptomycetaceae</taxon>
        <taxon>Streptomyces</taxon>
        <taxon>Streptomyces violaceusniger group</taxon>
    </lineage>
</organism>
<accession>A0A4D4K3L4</accession>
<dbReference type="Gene3D" id="3.90.180.10">
    <property type="entry name" value="Medium-chain alcohol dehydrogenases, catalytic domain"/>
    <property type="match status" value="1"/>
</dbReference>
<keyword evidence="3" id="KW-1185">Reference proteome</keyword>
<comment type="caution">
    <text evidence="2">The sequence shown here is derived from an EMBL/GenBank/DDBJ whole genome shotgun (WGS) entry which is preliminary data.</text>
</comment>
<dbReference type="SUPFAM" id="SSF50129">
    <property type="entry name" value="GroES-like"/>
    <property type="match status" value="1"/>
</dbReference>
<name>A0A4D4K3L4_9ACTN</name>
<dbReference type="EMBL" id="BJHV01000001">
    <property type="protein sequence ID" value="GDY43671.1"/>
    <property type="molecule type" value="Genomic_DNA"/>
</dbReference>
<evidence type="ECO:0000313" key="2">
    <source>
        <dbReference type="EMBL" id="GDY43671.1"/>
    </source>
</evidence>
<evidence type="ECO:0000259" key="1">
    <source>
        <dbReference type="Pfam" id="PF08240"/>
    </source>
</evidence>
<dbReference type="InterPro" id="IPR013154">
    <property type="entry name" value="ADH-like_N"/>
</dbReference>
<proteinExistence type="predicted"/>
<dbReference type="AlphaFoldDB" id="A0A4D4K3L4"/>